<comment type="similarity">
    <text evidence="3 15">Belongs to the CDP-alcohol phosphatidyltransferase class-I family.</text>
</comment>
<evidence type="ECO:0000256" key="5">
    <source>
        <dbReference type="ARBA" id="ARBA00017171"/>
    </source>
</evidence>
<reference evidence="17" key="1">
    <citation type="journal article" date="2021" name="PeerJ">
        <title>Extensive microbial diversity within the chicken gut microbiome revealed by metagenomics and culture.</title>
        <authorList>
            <person name="Gilroy R."/>
            <person name="Ravi A."/>
            <person name="Getino M."/>
            <person name="Pursley I."/>
            <person name="Horton D.L."/>
            <person name="Alikhan N.F."/>
            <person name="Baker D."/>
            <person name="Gharbi K."/>
            <person name="Hall N."/>
            <person name="Watson M."/>
            <person name="Adriaenssens E.M."/>
            <person name="Foster-Nyarko E."/>
            <person name="Jarju S."/>
            <person name="Secka A."/>
            <person name="Antonio M."/>
            <person name="Oren A."/>
            <person name="Chaudhuri R.R."/>
            <person name="La Ragione R."/>
            <person name="Hildebrand F."/>
            <person name="Pallen M.J."/>
        </authorList>
    </citation>
    <scope>NUCLEOTIDE SEQUENCE</scope>
    <source>
        <strain evidence="17">4100</strain>
    </source>
</reference>
<dbReference type="Pfam" id="PF01066">
    <property type="entry name" value="CDP-OH_P_transf"/>
    <property type="match status" value="1"/>
</dbReference>
<keyword evidence="10" id="KW-0443">Lipid metabolism</keyword>
<dbReference type="InterPro" id="IPR043130">
    <property type="entry name" value="CDP-OH_PTrfase_TM_dom"/>
</dbReference>
<evidence type="ECO:0000313" key="18">
    <source>
        <dbReference type="Proteomes" id="UP000711407"/>
    </source>
</evidence>
<dbReference type="Proteomes" id="UP000711407">
    <property type="component" value="Unassembled WGS sequence"/>
</dbReference>
<evidence type="ECO:0000256" key="2">
    <source>
        <dbReference type="ARBA" id="ARBA00004127"/>
    </source>
</evidence>
<feature type="transmembrane region" description="Helical" evidence="16">
    <location>
        <begin position="132"/>
        <end position="151"/>
    </location>
</feature>
<keyword evidence="8 16" id="KW-0812">Transmembrane</keyword>
<dbReference type="PROSITE" id="PS51257">
    <property type="entry name" value="PROKAR_LIPOPROTEIN"/>
    <property type="match status" value="1"/>
</dbReference>
<evidence type="ECO:0000256" key="11">
    <source>
        <dbReference type="ARBA" id="ARBA00023136"/>
    </source>
</evidence>
<dbReference type="GO" id="GO:0016020">
    <property type="term" value="C:membrane"/>
    <property type="evidence" value="ECO:0007669"/>
    <property type="project" value="InterPro"/>
</dbReference>
<comment type="caution">
    <text evidence="17">The sequence shown here is derived from an EMBL/GenBank/DDBJ whole genome shotgun (WGS) entry which is preliminary data.</text>
</comment>
<proteinExistence type="inferred from homology"/>
<feature type="transmembrane region" description="Helical" evidence="16">
    <location>
        <begin position="103"/>
        <end position="120"/>
    </location>
</feature>
<dbReference type="InterPro" id="IPR048254">
    <property type="entry name" value="CDP_ALCOHOL_P_TRANSF_CS"/>
</dbReference>
<feature type="transmembrane region" description="Helical" evidence="16">
    <location>
        <begin position="39"/>
        <end position="56"/>
    </location>
</feature>
<evidence type="ECO:0000256" key="16">
    <source>
        <dbReference type="SAM" id="Phobius"/>
    </source>
</evidence>
<evidence type="ECO:0000256" key="6">
    <source>
        <dbReference type="ARBA" id="ARBA00022516"/>
    </source>
</evidence>
<keyword evidence="11 16" id="KW-0472">Membrane</keyword>
<keyword evidence="9 16" id="KW-1133">Transmembrane helix</keyword>
<keyword evidence="7 15" id="KW-0808">Transferase</keyword>
<dbReference type="InterPro" id="IPR050324">
    <property type="entry name" value="CDP-alcohol_PTase-I"/>
</dbReference>
<protein>
    <recommendedName>
        <fullName evidence="5">CDP-diacylglycerol--serine O-phosphatidyltransferase</fullName>
        <ecNumber evidence="4">2.7.8.8</ecNumber>
    </recommendedName>
    <alternativeName>
        <fullName evidence="14">Phosphatidylserine synthase</fullName>
    </alternativeName>
</protein>
<dbReference type="Gene3D" id="1.20.120.1760">
    <property type="match status" value="1"/>
</dbReference>
<evidence type="ECO:0000256" key="14">
    <source>
        <dbReference type="ARBA" id="ARBA00032361"/>
    </source>
</evidence>
<comment type="subcellular location">
    <subcellularLocation>
        <location evidence="2">Endomembrane system</location>
        <topology evidence="2">Multi-pass membrane protein</topology>
    </subcellularLocation>
</comment>
<evidence type="ECO:0000256" key="4">
    <source>
        <dbReference type="ARBA" id="ARBA00013174"/>
    </source>
</evidence>
<dbReference type="InterPro" id="IPR004533">
    <property type="entry name" value="CDP-diaglyc--ser_O-PTrfase"/>
</dbReference>
<dbReference type="GO" id="GO:0012505">
    <property type="term" value="C:endomembrane system"/>
    <property type="evidence" value="ECO:0007669"/>
    <property type="project" value="UniProtKB-SubCell"/>
</dbReference>
<dbReference type="PANTHER" id="PTHR14269">
    <property type="entry name" value="CDP-DIACYLGLYCEROL--GLYCEROL-3-PHOSPHATE 3-PHOSPHATIDYLTRANSFERASE-RELATED"/>
    <property type="match status" value="1"/>
</dbReference>
<evidence type="ECO:0000256" key="8">
    <source>
        <dbReference type="ARBA" id="ARBA00022692"/>
    </source>
</evidence>
<feature type="transmembrane region" description="Helical" evidence="16">
    <location>
        <begin position="77"/>
        <end position="97"/>
    </location>
</feature>
<dbReference type="InterPro" id="IPR000462">
    <property type="entry name" value="CDP-OH_P_trans"/>
</dbReference>
<accession>A0A921E9K7</accession>
<evidence type="ECO:0000256" key="9">
    <source>
        <dbReference type="ARBA" id="ARBA00022989"/>
    </source>
</evidence>
<evidence type="ECO:0000256" key="12">
    <source>
        <dbReference type="ARBA" id="ARBA00023209"/>
    </source>
</evidence>
<feature type="transmembrane region" description="Helical" evidence="16">
    <location>
        <begin position="163"/>
        <end position="184"/>
    </location>
</feature>
<dbReference type="GO" id="GO:0003882">
    <property type="term" value="F:CDP-diacylglycerol-serine O-phosphatidyltransferase activity"/>
    <property type="evidence" value="ECO:0007669"/>
    <property type="project" value="UniProtKB-EC"/>
</dbReference>
<dbReference type="AlphaFoldDB" id="A0A921E9K7"/>
<dbReference type="GO" id="GO:0008654">
    <property type="term" value="P:phospholipid biosynthetic process"/>
    <property type="evidence" value="ECO:0007669"/>
    <property type="project" value="UniProtKB-KW"/>
</dbReference>
<evidence type="ECO:0000256" key="13">
    <source>
        <dbReference type="ARBA" id="ARBA00023264"/>
    </source>
</evidence>
<organism evidence="17 18">
    <name type="scientific">Candidatus Amulumruptor caecigallinarius</name>
    <dbReference type="NCBI Taxonomy" id="2109911"/>
    <lineage>
        <taxon>Bacteria</taxon>
        <taxon>Pseudomonadati</taxon>
        <taxon>Bacteroidota</taxon>
        <taxon>Bacteroidia</taxon>
        <taxon>Bacteroidales</taxon>
        <taxon>Muribaculaceae</taxon>
        <taxon>Candidatus Amulumruptor</taxon>
    </lineage>
</organism>
<feature type="transmembrane region" description="Helical" evidence="16">
    <location>
        <begin position="7"/>
        <end position="27"/>
    </location>
</feature>
<evidence type="ECO:0000256" key="7">
    <source>
        <dbReference type="ARBA" id="ARBA00022679"/>
    </source>
</evidence>
<dbReference type="PANTHER" id="PTHR14269:SF61">
    <property type="entry name" value="CDP-DIACYLGLYCEROL--SERINE O-PHOSPHATIDYLTRANSFERASE"/>
    <property type="match status" value="1"/>
</dbReference>
<evidence type="ECO:0000313" key="17">
    <source>
        <dbReference type="EMBL" id="HJE38737.1"/>
    </source>
</evidence>
<dbReference type="EMBL" id="DYXT01000019">
    <property type="protein sequence ID" value="HJE38737.1"/>
    <property type="molecule type" value="Genomic_DNA"/>
</dbReference>
<evidence type="ECO:0000256" key="15">
    <source>
        <dbReference type="RuleBase" id="RU003750"/>
    </source>
</evidence>
<reference evidence="17" key="2">
    <citation type="submission" date="2021-09" db="EMBL/GenBank/DDBJ databases">
        <authorList>
            <person name="Gilroy R."/>
        </authorList>
    </citation>
    <scope>NUCLEOTIDE SEQUENCE</scope>
    <source>
        <strain evidence="17">4100</strain>
    </source>
</reference>
<dbReference type="NCBIfam" id="TIGR00473">
    <property type="entry name" value="pssA"/>
    <property type="match status" value="1"/>
</dbReference>
<comment type="catalytic activity">
    <reaction evidence="1">
        <text>a CDP-1,2-diacyl-sn-glycerol + L-serine = a 1,2-diacyl-sn-glycero-3-phospho-L-serine + CMP + H(+)</text>
        <dbReference type="Rhea" id="RHEA:16913"/>
        <dbReference type="ChEBI" id="CHEBI:15378"/>
        <dbReference type="ChEBI" id="CHEBI:33384"/>
        <dbReference type="ChEBI" id="CHEBI:57262"/>
        <dbReference type="ChEBI" id="CHEBI:58332"/>
        <dbReference type="ChEBI" id="CHEBI:60377"/>
        <dbReference type="EC" id="2.7.8.8"/>
    </reaction>
</comment>
<sequence>MSIRRFIPNTITCLNLICGSVACILSFQSLDYLAYGLQGYQWAFIFIGLAAIFDFMDGAMARLLHAYSEIGKELDSLSDLISFGLAPALLVFNFMTAHTSASWTSYLSLWIVVMGALRLANFNCDDRQTTSFIGLPIPANALFWIGAVAWLDTHAFPGEIIMAFLILAFPLLMVSNLPLFSLKFSNFHWRGNAVRYLLILSCVALLITCGVPGLSWTVVVYILLSVITSKRTSK</sequence>
<evidence type="ECO:0000256" key="3">
    <source>
        <dbReference type="ARBA" id="ARBA00010441"/>
    </source>
</evidence>
<keyword evidence="6" id="KW-0444">Lipid biosynthesis</keyword>
<evidence type="ECO:0000256" key="10">
    <source>
        <dbReference type="ARBA" id="ARBA00023098"/>
    </source>
</evidence>
<feature type="transmembrane region" description="Helical" evidence="16">
    <location>
        <begin position="196"/>
        <end position="224"/>
    </location>
</feature>
<keyword evidence="13" id="KW-1208">Phospholipid metabolism</keyword>
<dbReference type="PROSITE" id="PS00379">
    <property type="entry name" value="CDP_ALCOHOL_P_TRANSF"/>
    <property type="match status" value="1"/>
</dbReference>
<dbReference type="EC" id="2.7.8.8" evidence="4"/>
<name>A0A921E9K7_9BACT</name>
<gene>
    <name evidence="17" type="primary">pssA</name>
    <name evidence="17" type="ORF">K8V47_03105</name>
</gene>
<keyword evidence="12" id="KW-0594">Phospholipid biosynthesis</keyword>
<evidence type="ECO:0000256" key="1">
    <source>
        <dbReference type="ARBA" id="ARBA00000287"/>
    </source>
</evidence>